<dbReference type="AlphaFoldDB" id="A0A645HIM4"/>
<accession>A0A645HIM4</accession>
<sequence>MITLDETVDRGYGVGYSIGKHKTAYHRMMVLWRRRSLRDRRGKPCESAYGEAFR</sequence>
<reference evidence="1" key="1">
    <citation type="submission" date="2019-08" db="EMBL/GenBank/DDBJ databases">
        <authorList>
            <person name="Kucharzyk K."/>
            <person name="Murdoch R.W."/>
            <person name="Higgins S."/>
            <person name="Loffler F."/>
        </authorList>
    </citation>
    <scope>NUCLEOTIDE SEQUENCE</scope>
</reference>
<organism evidence="1">
    <name type="scientific">bioreactor metagenome</name>
    <dbReference type="NCBI Taxonomy" id="1076179"/>
    <lineage>
        <taxon>unclassified sequences</taxon>
        <taxon>metagenomes</taxon>
        <taxon>ecological metagenomes</taxon>
    </lineage>
</organism>
<proteinExistence type="predicted"/>
<protein>
    <submittedName>
        <fullName evidence="1">Uncharacterized protein</fullName>
    </submittedName>
</protein>
<evidence type="ECO:0000313" key="1">
    <source>
        <dbReference type="EMBL" id="MPN35974.1"/>
    </source>
</evidence>
<dbReference type="EMBL" id="VSSQ01089873">
    <property type="protein sequence ID" value="MPN35974.1"/>
    <property type="molecule type" value="Genomic_DNA"/>
</dbReference>
<comment type="caution">
    <text evidence="1">The sequence shown here is derived from an EMBL/GenBank/DDBJ whole genome shotgun (WGS) entry which is preliminary data.</text>
</comment>
<name>A0A645HIM4_9ZZZZ</name>
<gene>
    <name evidence="1" type="ORF">SDC9_183479</name>
</gene>